<dbReference type="GO" id="GO:0016301">
    <property type="term" value="F:kinase activity"/>
    <property type="evidence" value="ECO:0007669"/>
    <property type="project" value="UniProtKB-KW"/>
</dbReference>
<protein>
    <submittedName>
        <fullName evidence="1">Kinase-like protein</fullName>
    </submittedName>
</protein>
<dbReference type="InterPro" id="IPR006597">
    <property type="entry name" value="Sel1-like"/>
</dbReference>
<dbReference type="OrthoDB" id="2384430at2759"/>
<organism evidence="1 2">
    <name type="scientific">Gigaspora margarita</name>
    <dbReference type="NCBI Taxonomy" id="4874"/>
    <lineage>
        <taxon>Eukaryota</taxon>
        <taxon>Fungi</taxon>
        <taxon>Fungi incertae sedis</taxon>
        <taxon>Mucoromycota</taxon>
        <taxon>Glomeromycotina</taxon>
        <taxon>Glomeromycetes</taxon>
        <taxon>Diversisporales</taxon>
        <taxon>Gigasporaceae</taxon>
        <taxon>Gigaspora</taxon>
    </lineage>
</organism>
<dbReference type="Proteomes" id="UP000439903">
    <property type="component" value="Unassembled WGS sequence"/>
</dbReference>
<gene>
    <name evidence="1" type="ORF">F8M41_026382</name>
</gene>
<dbReference type="SUPFAM" id="SSF81901">
    <property type="entry name" value="HCP-like"/>
    <property type="match status" value="1"/>
</dbReference>
<proteinExistence type="predicted"/>
<name>A0A8H4AAB6_GIGMA</name>
<dbReference type="InterPro" id="IPR011990">
    <property type="entry name" value="TPR-like_helical_dom_sf"/>
</dbReference>
<dbReference type="AlphaFoldDB" id="A0A8H4AAB6"/>
<accession>A0A8H4AAB6</accession>
<dbReference type="SMART" id="SM00671">
    <property type="entry name" value="SEL1"/>
    <property type="match status" value="1"/>
</dbReference>
<comment type="caution">
    <text evidence="1">The sequence shown here is derived from an EMBL/GenBank/DDBJ whole genome shotgun (WGS) entry which is preliminary data.</text>
</comment>
<keyword evidence="1" id="KW-0418">Kinase</keyword>
<evidence type="ECO:0000313" key="1">
    <source>
        <dbReference type="EMBL" id="KAF0464947.1"/>
    </source>
</evidence>
<dbReference type="EMBL" id="WTPW01000982">
    <property type="protein sequence ID" value="KAF0464947.1"/>
    <property type="molecule type" value="Genomic_DNA"/>
</dbReference>
<reference evidence="1 2" key="1">
    <citation type="journal article" date="2019" name="Environ. Microbiol.">
        <title>At the nexus of three kingdoms: the genome of the mycorrhizal fungus Gigaspora margarita provides insights into plant, endobacterial and fungal interactions.</title>
        <authorList>
            <person name="Venice F."/>
            <person name="Ghignone S."/>
            <person name="Salvioli di Fossalunga A."/>
            <person name="Amselem J."/>
            <person name="Novero M."/>
            <person name="Xianan X."/>
            <person name="Sedzielewska Toro K."/>
            <person name="Morin E."/>
            <person name="Lipzen A."/>
            <person name="Grigoriev I.V."/>
            <person name="Henrissat B."/>
            <person name="Martin F.M."/>
            <person name="Bonfante P."/>
        </authorList>
    </citation>
    <scope>NUCLEOTIDE SEQUENCE [LARGE SCALE GENOMIC DNA]</scope>
    <source>
        <strain evidence="1 2">BEG34</strain>
    </source>
</reference>
<dbReference type="Gene3D" id="1.25.40.10">
    <property type="entry name" value="Tetratricopeptide repeat domain"/>
    <property type="match status" value="1"/>
</dbReference>
<keyword evidence="2" id="KW-1185">Reference proteome</keyword>
<sequence length="143" mass="16966">MIGYGNTSLIYYYVLYLYKDIGSTKNKNKAKELISEFITTQVADNDSHAQFNIGDLYFNSKLGIKINKEKGEKYLRLEAKNNYKNVITLYKKNKINFINQHNYFEKFEVAFDFYNSRNRNNKQEVEKINCKLFDKLKNQIGLN</sequence>
<keyword evidence="1" id="KW-0808">Transferase</keyword>
<evidence type="ECO:0000313" key="2">
    <source>
        <dbReference type="Proteomes" id="UP000439903"/>
    </source>
</evidence>